<evidence type="ECO:0000256" key="2">
    <source>
        <dbReference type="ARBA" id="ARBA00022801"/>
    </source>
</evidence>
<dbReference type="Pfam" id="PF00702">
    <property type="entry name" value="Hydrolase"/>
    <property type="match status" value="1"/>
</dbReference>
<evidence type="ECO:0000313" key="4">
    <source>
        <dbReference type="EMBL" id="SAK84625.1"/>
    </source>
</evidence>
<comment type="function">
    <text evidence="3">Catalyzes the hydrolytic dehalogenation of small (S)-2-haloalkanoic acids to yield the corresponding (R)-2-hydroxyalkanoic acids.</text>
</comment>
<dbReference type="InterPro" id="IPR006439">
    <property type="entry name" value="HAD-SF_hydro_IA"/>
</dbReference>
<dbReference type="InterPro" id="IPR023214">
    <property type="entry name" value="HAD_sf"/>
</dbReference>
<dbReference type="SFLD" id="SFLDF00045">
    <property type="entry name" value="2-haloacid_dehalogenase"/>
    <property type="match status" value="1"/>
</dbReference>
<dbReference type="STRING" id="1777137.AWB76_05861"/>
<dbReference type="Gene3D" id="3.40.50.1000">
    <property type="entry name" value="HAD superfamily/HAD-like"/>
    <property type="match status" value="1"/>
</dbReference>
<accession>A0A158CQK0</accession>
<dbReference type="InterPro" id="IPR023198">
    <property type="entry name" value="PGP-like_dom2"/>
</dbReference>
<dbReference type="InterPro" id="IPR051540">
    <property type="entry name" value="S-2-haloacid_dehalogenase"/>
</dbReference>
<dbReference type="RefSeq" id="WP_061163528.1">
    <property type="nucleotide sequence ID" value="NZ_FCOI02000026.1"/>
</dbReference>
<evidence type="ECO:0000256" key="3">
    <source>
        <dbReference type="RuleBase" id="RU368077"/>
    </source>
</evidence>
<dbReference type="PANTHER" id="PTHR43316:SF3">
    <property type="entry name" value="HALOACID DEHALOGENASE, TYPE II (AFU_ORTHOLOGUE AFUA_2G07750)-RELATED"/>
    <property type="match status" value="1"/>
</dbReference>
<evidence type="ECO:0000256" key="1">
    <source>
        <dbReference type="ARBA" id="ARBA00008106"/>
    </source>
</evidence>
<gene>
    <name evidence="4" type="ORF">AWB76_05861</name>
</gene>
<dbReference type="AlphaFoldDB" id="A0A158CQK0"/>
<proteinExistence type="inferred from homology"/>
<dbReference type="GO" id="GO:0018784">
    <property type="term" value="F:(S)-2-haloacid dehalogenase activity"/>
    <property type="evidence" value="ECO:0007669"/>
    <property type="project" value="UniProtKB-UniRule"/>
</dbReference>
<evidence type="ECO:0000313" key="5">
    <source>
        <dbReference type="Proteomes" id="UP000054624"/>
    </source>
</evidence>
<keyword evidence="2 3" id="KW-0378">Hydrolase</keyword>
<comment type="similarity">
    <text evidence="1 3">Belongs to the HAD-like hydrolase superfamily. S-2-haloalkanoic acid dehalogenase family.</text>
</comment>
<dbReference type="SUPFAM" id="SSF56784">
    <property type="entry name" value="HAD-like"/>
    <property type="match status" value="1"/>
</dbReference>
<protein>
    <recommendedName>
        <fullName evidence="3">(S)-2-haloacid dehalogenase</fullName>
        <ecNumber evidence="3">3.8.1.2</ecNumber>
    </recommendedName>
    <alternativeName>
        <fullName evidence="3">2-haloalkanoic acid dehalogenase</fullName>
    </alternativeName>
    <alternativeName>
        <fullName evidence="3">Halocarboxylic acid halidohydrolase</fullName>
    </alternativeName>
    <alternativeName>
        <fullName evidence="3">L-2-haloacid dehalogenase</fullName>
    </alternativeName>
</protein>
<dbReference type="InterPro" id="IPR036412">
    <property type="entry name" value="HAD-like_sf"/>
</dbReference>
<dbReference type="EMBL" id="FCOI02000026">
    <property type="protein sequence ID" value="SAK84625.1"/>
    <property type="molecule type" value="Genomic_DNA"/>
</dbReference>
<dbReference type="Proteomes" id="UP000054624">
    <property type="component" value="Unassembled WGS sequence"/>
</dbReference>
<dbReference type="InterPro" id="IPR006328">
    <property type="entry name" value="2-HAD"/>
</dbReference>
<dbReference type="Gene3D" id="1.10.150.240">
    <property type="entry name" value="Putative phosphatase, domain 2"/>
    <property type="match status" value="1"/>
</dbReference>
<dbReference type="NCBIfam" id="TIGR01493">
    <property type="entry name" value="HAD-SF-IA-v2"/>
    <property type="match status" value="1"/>
</dbReference>
<sequence>MNHIKAIAFDLYGTLFDVHSVIDQCEQHFPGRGREISTLWRQKQLEYTWLRSLMNRYVTFEQATEDALRYACRYLKLDLNDETKAALCNAYLKLRPFPEVPDTLSRLGERGLQLAILSNGSPHSIASVVGHAGLRDRFDHLLSVDPVRIYKPHDRAYELAETAFGLSRASILFISSNAWDATGARYFGFPTAWINRSGNTFEEMGQRPDWELTGLDDVLKVLDTRN</sequence>
<comment type="catalytic activity">
    <reaction evidence="3">
        <text>an (S)-2-haloacid + H2O = a (2R)-2-hydroxycarboxylate + a halide anion + H(+)</text>
        <dbReference type="Rhea" id="RHEA:11192"/>
        <dbReference type="ChEBI" id="CHEBI:15377"/>
        <dbReference type="ChEBI" id="CHEBI:15378"/>
        <dbReference type="ChEBI" id="CHEBI:16042"/>
        <dbReference type="ChEBI" id="CHEBI:58314"/>
        <dbReference type="ChEBI" id="CHEBI:137405"/>
        <dbReference type="EC" id="3.8.1.2"/>
    </reaction>
</comment>
<reference evidence="5" key="1">
    <citation type="submission" date="2016-01" db="EMBL/GenBank/DDBJ databases">
        <authorList>
            <person name="Peeters Charlotte."/>
        </authorList>
    </citation>
    <scope>NUCLEOTIDE SEQUENCE [LARGE SCALE GENOMIC DNA]</scope>
</reference>
<dbReference type="EC" id="3.8.1.2" evidence="3"/>
<keyword evidence="5" id="KW-1185">Reference proteome</keyword>
<dbReference type="SFLD" id="SFLDG01135">
    <property type="entry name" value="C1.5.6:_HAD__Beta-PGM__Phospha"/>
    <property type="match status" value="1"/>
</dbReference>
<dbReference type="NCBIfam" id="TIGR01428">
    <property type="entry name" value="HAD_type_II"/>
    <property type="match status" value="1"/>
</dbReference>
<dbReference type="SFLD" id="SFLDS00003">
    <property type="entry name" value="Haloacid_Dehalogenase"/>
    <property type="match status" value="1"/>
</dbReference>
<dbReference type="SFLD" id="SFLDG01129">
    <property type="entry name" value="C1.5:_HAD__Beta-PGM__Phosphata"/>
    <property type="match status" value="1"/>
</dbReference>
<dbReference type="PANTHER" id="PTHR43316">
    <property type="entry name" value="HYDROLASE, HALOACID DELAHOGENASE-RELATED"/>
    <property type="match status" value="1"/>
</dbReference>
<organism evidence="4 5">
    <name type="scientific">Caballeronia temeraria</name>
    <dbReference type="NCBI Taxonomy" id="1777137"/>
    <lineage>
        <taxon>Bacteria</taxon>
        <taxon>Pseudomonadati</taxon>
        <taxon>Pseudomonadota</taxon>
        <taxon>Betaproteobacteria</taxon>
        <taxon>Burkholderiales</taxon>
        <taxon>Burkholderiaceae</taxon>
        <taxon>Caballeronia</taxon>
    </lineage>
</organism>
<dbReference type="PRINTS" id="PR00413">
    <property type="entry name" value="HADHALOGNASE"/>
</dbReference>
<name>A0A158CQK0_9BURK</name>
<dbReference type="CDD" id="cd02588">
    <property type="entry name" value="HAD_L2-DEX"/>
    <property type="match status" value="1"/>
</dbReference>
<dbReference type="OrthoDB" id="264363at2"/>